<proteinExistence type="predicted"/>
<gene>
    <name evidence="1" type="ORF">GLOINDRAFT_31156</name>
</gene>
<organism evidence="1">
    <name type="scientific">Rhizophagus irregularis (strain DAOM 181602 / DAOM 197198 / MUCL 43194)</name>
    <name type="common">Arbuscular mycorrhizal fungus</name>
    <name type="synonym">Glomus intraradices</name>
    <dbReference type="NCBI Taxonomy" id="747089"/>
    <lineage>
        <taxon>Eukaryota</taxon>
        <taxon>Fungi</taxon>
        <taxon>Fungi incertae sedis</taxon>
        <taxon>Mucoromycota</taxon>
        <taxon>Glomeromycotina</taxon>
        <taxon>Glomeromycetes</taxon>
        <taxon>Glomerales</taxon>
        <taxon>Glomeraceae</taxon>
        <taxon>Rhizophagus</taxon>
    </lineage>
</organism>
<accession>U9TN94</accession>
<dbReference type="VEuPathDB" id="FungiDB:RhiirFUN_013212"/>
<evidence type="ECO:0000313" key="1">
    <source>
        <dbReference type="EMBL" id="ESA08922.1"/>
    </source>
</evidence>
<name>U9TN94_RHIID</name>
<protein>
    <submittedName>
        <fullName evidence="1">Uncharacterized protein</fullName>
    </submittedName>
</protein>
<dbReference type="AlphaFoldDB" id="U9TN94"/>
<sequence>MANKSVYSEIYTIKIKLKRMLILLLLGIICLTLEAQGRDIVEVERWGFEHSPAQNFIYFKESDSVLNLDLSGNVWISNNAGIDWDLISGVPKNTAAALIKHTFSEDRVSF</sequence>
<dbReference type="EMBL" id="KI288682">
    <property type="protein sequence ID" value="ESA08922.1"/>
    <property type="molecule type" value="Genomic_DNA"/>
</dbReference>
<dbReference type="HOGENOM" id="CLU_2172388_0_0_1"/>
<reference evidence="1" key="1">
    <citation type="submission" date="2013-07" db="EMBL/GenBank/DDBJ databases">
        <title>The genome of an arbuscular mycorrhizal fungus provides insights into the evolution of the oldest plant symbiosis.</title>
        <authorList>
            <consortium name="DOE Joint Genome Institute"/>
            <person name="Tisserant E."/>
            <person name="Malbreil M."/>
            <person name="Kuo A."/>
            <person name="Kohler A."/>
            <person name="Symeonidi A."/>
            <person name="Balestrini R."/>
            <person name="Charron P."/>
            <person name="Duensing N."/>
            <person name="Frei-dit-Frey N."/>
            <person name="Gianinazzi-Pearson V."/>
            <person name="Gilbert B."/>
            <person name="Handa Y."/>
            <person name="Hijri M."/>
            <person name="Kaul R."/>
            <person name="Kawaguchi M."/>
            <person name="Krajinski F."/>
            <person name="Lammers P."/>
            <person name="Lapierre D."/>
            <person name="Masclaux F.G."/>
            <person name="Murat C."/>
            <person name="Morin E."/>
            <person name="Ndikumana S."/>
            <person name="Pagni M."/>
            <person name="Petitpierre D."/>
            <person name="Requena N."/>
            <person name="Rosikiewicz P."/>
            <person name="Riley R."/>
            <person name="Saito K."/>
            <person name="San Clemente H."/>
            <person name="Shapiro H."/>
            <person name="van Tuinen D."/>
            <person name="Becard G."/>
            <person name="Bonfante P."/>
            <person name="Paszkowski U."/>
            <person name="Shachar-Hill Y."/>
            <person name="Young J.P."/>
            <person name="Sanders I.R."/>
            <person name="Henrissat B."/>
            <person name="Rensing S.A."/>
            <person name="Grigoriev I.V."/>
            <person name="Corradi N."/>
            <person name="Roux C."/>
            <person name="Martin F."/>
        </authorList>
    </citation>
    <scope>NUCLEOTIDE SEQUENCE</scope>
    <source>
        <strain evidence="1">DAOM 197198</strain>
    </source>
</reference>